<feature type="region of interest" description="Disordered" evidence="1">
    <location>
        <begin position="855"/>
        <end position="1161"/>
    </location>
</feature>
<feature type="domain" description="Aminotransferase-like plant mobile" evidence="3">
    <location>
        <begin position="485"/>
        <end position="558"/>
    </location>
</feature>
<feature type="compositionally biased region" description="Polar residues" evidence="1">
    <location>
        <begin position="938"/>
        <end position="952"/>
    </location>
</feature>
<dbReference type="EMBL" id="OIVN01002624">
    <property type="protein sequence ID" value="SPD05138.1"/>
    <property type="molecule type" value="Genomic_DNA"/>
</dbReference>
<feature type="compositionally biased region" description="Acidic residues" evidence="1">
    <location>
        <begin position="1144"/>
        <end position="1155"/>
    </location>
</feature>
<organism evidence="4">
    <name type="scientific">Fagus sylvatica</name>
    <name type="common">Beechnut</name>
    <dbReference type="NCBI Taxonomy" id="28930"/>
    <lineage>
        <taxon>Eukaryota</taxon>
        <taxon>Viridiplantae</taxon>
        <taxon>Streptophyta</taxon>
        <taxon>Embryophyta</taxon>
        <taxon>Tracheophyta</taxon>
        <taxon>Spermatophyta</taxon>
        <taxon>Magnoliopsida</taxon>
        <taxon>eudicotyledons</taxon>
        <taxon>Gunneridae</taxon>
        <taxon>Pentapetalae</taxon>
        <taxon>rosids</taxon>
        <taxon>fabids</taxon>
        <taxon>Fagales</taxon>
        <taxon>Fagaceae</taxon>
        <taxon>Fagus</taxon>
    </lineage>
</organism>
<evidence type="ECO:0000313" key="4">
    <source>
        <dbReference type="EMBL" id="SPD05138.1"/>
    </source>
</evidence>
<dbReference type="PANTHER" id="PTHR46033">
    <property type="entry name" value="PROTEIN MAIN-LIKE 2"/>
    <property type="match status" value="1"/>
</dbReference>
<proteinExistence type="predicted"/>
<dbReference type="GO" id="GO:0010073">
    <property type="term" value="P:meristem maintenance"/>
    <property type="evidence" value="ECO:0007669"/>
    <property type="project" value="InterPro"/>
</dbReference>
<reference evidence="4" key="1">
    <citation type="submission" date="2018-02" db="EMBL/GenBank/DDBJ databases">
        <authorList>
            <person name="Cohen D.B."/>
            <person name="Kent A.D."/>
        </authorList>
    </citation>
    <scope>NUCLEOTIDE SEQUENCE</scope>
</reference>
<feature type="compositionally biased region" description="Basic and acidic residues" evidence="1">
    <location>
        <begin position="1109"/>
        <end position="1119"/>
    </location>
</feature>
<accession>A0A2N9H013</accession>
<evidence type="ECO:0000259" key="3">
    <source>
        <dbReference type="Pfam" id="PF10536"/>
    </source>
</evidence>
<keyword evidence="2" id="KW-0812">Transmembrane</keyword>
<evidence type="ECO:0000256" key="1">
    <source>
        <dbReference type="SAM" id="MobiDB-lite"/>
    </source>
</evidence>
<feature type="compositionally biased region" description="Low complexity" evidence="1">
    <location>
        <begin position="1002"/>
        <end position="1012"/>
    </location>
</feature>
<gene>
    <name evidence="4" type="ORF">FSB_LOCUS33020</name>
</gene>
<feature type="compositionally biased region" description="Acidic residues" evidence="1">
    <location>
        <begin position="1092"/>
        <end position="1101"/>
    </location>
</feature>
<dbReference type="Pfam" id="PF10536">
    <property type="entry name" value="PMD"/>
    <property type="match status" value="1"/>
</dbReference>
<protein>
    <recommendedName>
        <fullName evidence="3">Aminotransferase-like plant mobile domain-containing protein</fullName>
    </recommendedName>
</protein>
<feature type="transmembrane region" description="Helical" evidence="2">
    <location>
        <begin position="12"/>
        <end position="33"/>
    </location>
</feature>
<feature type="compositionally biased region" description="Basic and acidic residues" evidence="1">
    <location>
        <begin position="859"/>
        <end position="873"/>
    </location>
</feature>
<evidence type="ECO:0000256" key="2">
    <source>
        <dbReference type="SAM" id="Phobius"/>
    </source>
</evidence>
<dbReference type="InterPro" id="IPR019557">
    <property type="entry name" value="AminoTfrase-like_pln_mobile"/>
</dbReference>
<feature type="transmembrane region" description="Helical" evidence="2">
    <location>
        <begin position="299"/>
        <end position="317"/>
    </location>
</feature>
<name>A0A2N9H013_FAGSY</name>
<dbReference type="InterPro" id="IPR044824">
    <property type="entry name" value="MAIN-like"/>
</dbReference>
<sequence>MEKHPVVDWWGLVWFSAVIPKHAFISFMTVLILKGCGKLLSASKLGLSSFIVYGFNAMLESTGERALRADLGISVSEDSELAKEVNGGFQAINEGGSDEHLMLVNWFPYLQTLLPKFHDVEEHGPSECWAVVVVALELWWPWQISQVFFSLDYHFVPTGVAVDYFVTKSTMTSAGAAAADRSVTEFAVDRWVIRRGPLGSVEDQLPSSFLVLGQCCGGSSSSEYLPCLMVNEEDQLLMILWCSRPEFDDQDFGNSSPNHQPLEHLLQASLFIGSWRRKEGKLKSLSPDFSFLPHYRKNFLFFSCWLFTALMASTFATPAGPPLQPSSGEGLEAPSLVPATSTEAMVDAPMVPPPVPGESVPAAPSSVSGEAEDLREGFTFPLIDPWYASSPLFPPRSVDFSFPVEDWDWTVSGLEPTVDQAWVLNLDEISELLIQKGDLQATPINFDFLCAASKDWSHWVDREILDSDFWDSLVDAEVHWSILISRSCNMFRDTESLRELLRRWCPSTHTLFFSWGELTPTLEDVANHWMLPILGEHSLSNIKLSAAEEETATVLKKQSSTRLSALQTFFWEHSISYIFAARDKSAAWGRFSDLPREFLDHFPSFRDNLPLVYRWVGLKTRDHDLVDALDHEENVLFRPYGDDYPGFTCVPIFRKFYQPLPLIRDLKVDDYRGLSYLSTVNPSFLPILSATGVSFIPYCPQQVQRQFGLDQGIPIGPQETTSCVADLTAFLKSRTFARWGGETTRVLIPGGHRFGFNTPSMGAYWQRFTQSMVDFVIAGRSDKTPMSVHRKPLVSNPYLTSPSQSAISYANSQKLGFAEWDSVRGGWIAYTIHLPEGWKDSVNVVEDRLIMLSKRGKGSKRDAPADLAIEKTPKKPAPTVSSSKKAPPKKAKAVKQDKPPLLVSSAAKESTTAFVQESTKSAVAPPKRKTMAGKESKSIPSVPSTAEESTTAPLEEPTESTEGPFKKTKAGKKSNSTASVSLAPKESVTAPVEEPAESTAAPSKPKSVSPPKQAGKKSVASRPPRGQKKTSVSSSSPDEEEPSAVSTPSPPKKKKFIAPLFPLGAAGRTRSKSGPKVTHGSGGSGGGVVVVEDLDVAEDDVVASPPEEDAPRSTGEDHSSSNGSFFDSVPDSVPEEQIVSAESTVDDDMPEDDDSSIGPADSMEEDLAIVPHVSQGRDDDSTVDADADPISFSVLQTVLTGRITGPDVSIAHIMEGISLFGVTPSLRVVPAGGFVISASHLTSETPPVVGGALMLEETRVQGFVESEPVVDRRVGAADPDVPTEDTGASVADTLAGSDHLENMGVDNAVHVSEDIDEVGITGEVTVVSPPRRPTIEAGSSIGVGSLSGEVADFLKEFDAKAPNPHPEQYFWSFNGPLVPFGDFWVPNDCSPYLSRLSAGHGDFTKGFKLSIGLGGPMLSLLGSVLAAMGETTQCLFGKRLADEIKALQHQIALLQDSLAELTTYQDAMMSTGRMVPRSERGGSFLDSLLD</sequence>
<keyword evidence="2" id="KW-0472">Membrane</keyword>
<keyword evidence="2" id="KW-1133">Transmembrane helix</keyword>
<dbReference type="PANTHER" id="PTHR46033:SF80">
    <property type="entry name" value="PROTEIN MAIN-LIKE 2-LIKE"/>
    <property type="match status" value="1"/>
</dbReference>
<feature type="compositionally biased region" description="Polar residues" evidence="1">
    <location>
        <begin position="907"/>
        <end position="921"/>
    </location>
</feature>